<feature type="region of interest" description="Disordered" evidence="5">
    <location>
        <begin position="1011"/>
        <end position="1069"/>
    </location>
</feature>
<dbReference type="FunFam" id="3.90.190.10:FF:000208">
    <property type="entry name" value="Vh5 dual specificity phosphatase, putative"/>
    <property type="match status" value="1"/>
</dbReference>
<evidence type="ECO:0000259" key="7">
    <source>
        <dbReference type="PROSITE" id="PS50056"/>
    </source>
</evidence>
<dbReference type="GO" id="GO:0033550">
    <property type="term" value="F:MAP kinase tyrosine phosphatase activity"/>
    <property type="evidence" value="ECO:0007669"/>
    <property type="project" value="TreeGrafter"/>
</dbReference>
<feature type="compositionally biased region" description="Basic and acidic residues" evidence="5">
    <location>
        <begin position="1030"/>
        <end position="1044"/>
    </location>
</feature>
<dbReference type="SMART" id="SM00195">
    <property type="entry name" value="DSPc"/>
    <property type="match status" value="1"/>
</dbReference>
<evidence type="ECO:0000256" key="1">
    <source>
        <dbReference type="ARBA" id="ARBA00008601"/>
    </source>
</evidence>
<evidence type="ECO:0000256" key="3">
    <source>
        <dbReference type="ARBA" id="ARBA00022801"/>
    </source>
</evidence>
<feature type="domain" description="Rhodanese" evidence="8">
    <location>
        <begin position="19"/>
        <end position="133"/>
    </location>
</feature>
<dbReference type="SMART" id="SM00450">
    <property type="entry name" value="RHOD"/>
    <property type="match status" value="1"/>
</dbReference>
<dbReference type="Pfam" id="PF00581">
    <property type="entry name" value="Rhodanese"/>
    <property type="match status" value="1"/>
</dbReference>
<dbReference type="Proteomes" id="UP001497623">
    <property type="component" value="Unassembled WGS sequence"/>
</dbReference>
<dbReference type="CDD" id="cd14568">
    <property type="entry name" value="DSP_MKP_classIII"/>
    <property type="match status" value="1"/>
</dbReference>
<feature type="compositionally biased region" description="Basic and acidic residues" evidence="5">
    <location>
        <begin position="1056"/>
        <end position="1068"/>
    </location>
</feature>
<name>A0AAV2PPA9_MEGNR</name>
<feature type="region of interest" description="Disordered" evidence="5">
    <location>
        <begin position="880"/>
        <end position="899"/>
    </location>
</feature>
<dbReference type="InterPro" id="IPR020422">
    <property type="entry name" value="TYR_PHOSPHATASE_DUAL_dom"/>
</dbReference>
<dbReference type="InterPro" id="IPR016130">
    <property type="entry name" value="Tyr_Pase_AS"/>
</dbReference>
<reference evidence="9 10" key="1">
    <citation type="submission" date="2024-05" db="EMBL/GenBank/DDBJ databases">
        <authorList>
            <person name="Wallberg A."/>
        </authorList>
    </citation>
    <scope>NUCLEOTIDE SEQUENCE [LARGE SCALE GENOMIC DNA]</scope>
</reference>
<feature type="compositionally biased region" description="Basic and acidic residues" evidence="5">
    <location>
        <begin position="838"/>
        <end position="854"/>
    </location>
</feature>
<dbReference type="GO" id="GO:0005737">
    <property type="term" value="C:cytoplasm"/>
    <property type="evidence" value="ECO:0007669"/>
    <property type="project" value="TreeGrafter"/>
</dbReference>
<dbReference type="PROSITE" id="PS00383">
    <property type="entry name" value="TYR_PHOSPHATASE_1"/>
    <property type="match status" value="1"/>
</dbReference>
<evidence type="ECO:0000313" key="10">
    <source>
        <dbReference type="Proteomes" id="UP001497623"/>
    </source>
</evidence>
<feature type="compositionally biased region" description="Low complexity" evidence="5">
    <location>
        <begin position="791"/>
        <end position="802"/>
    </location>
</feature>
<dbReference type="Pfam" id="PF00782">
    <property type="entry name" value="DSPc"/>
    <property type="match status" value="1"/>
</dbReference>
<feature type="region of interest" description="Disordered" evidence="5">
    <location>
        <begin position="1303"/>
        <end position="1325"/>
    </location>
</feature>
<feature type="compositionally biased region" description="Basic and acidic residues" evidence="5">
    <location>
        <begin position="529"/>
        <end position="539"/>
    </location>
</feature>
<dbReference type="Gene3D" id="3.40.250.10">
    <property type="entry name" value="Rhodanese-like domain"/>
    <property type="match status" value="1"/>
</dbReference>
<feature type="region of interest" description="Disordered" evidence="5">
    <location>
        <begin position="789"/>
        <end position="809"/>
    </location>
</feature>
<protein>
    <recommendedName>
        <fullName evidence="2">protein-tyrosine-phosphatase</fullName>
        <ecNumber evidence="2">3.1.3.48</ecNumber>
    </recommendedName>
</protein>
<dbReference type="InterPro" id="IPR029021">
    <property type="entry name" value="Prot-tyrosine_phosphatase-like"/>
</dbReference>
<dbReference type="GO" id="GO:0017017">
    <property type="term" value="F:MAP kinase tyrosine/serine/threonine phosphatase activity"/>
    <property type="evidence" value="ECO:0007669"/>
    <property type="project" value="InterPro"/>
</dbReference>
<dbReference type="PRINTS" id="PR01764">
    <property type="entry name" value="MAPKPHPHTASE"/>
</dbReference>
<dbReference type="GO" id="GO:0008330">
    <property type="term" value="F:protein tyrosine/threonine phosphatase activity"/>
    <property type="evidence" value="ECO:0007669"/>
    <property type="project" value="TreeGrafter"/>
</dbReference>
<dbReference type="PROSITE" id="PS50054">
    <property type="entry name" value="TYR_PHOSPHATASE_DUAL"/>
    <property type="match status" value="1"/>
</dbReference>
<dbReference type="SUPFAM" id="SSF52821">
    <property type="entry name" value="Rhodanese/Cell cycle control phosphatase"/>
    <property type="match status" value="1"/>
</dbReference>
<dbReference type="PROSITE" id="PS50056">
    <property type="entry name" value="TYR_PHOSPHATASE_2"/>
    <property type="match status" value="1"/>
</dbReference>
<dbReference type="EC" id="3.1.3.48" evidence="2"/>
<evidence type="ECO:0000256" key="4">
    <source>
        <dbReference type="ARBA" id="ARBA00022912"/>
    </source>
</evidence>
<keyword evidence="10" id="KW-1185">Reference proteome</keyword>
<feature type="region of interest" description="Disordered" evidence="5">
    <location>
        <begin position="522"/>
        <end position="548"/>
    </location>
</feature>
<feature type="region of interest" description="Disordered" evidence="5">
    <location>
        <begin position="1194"/>
        <end position="1214"/>
    </location>
</feature>
<dbReference type="InterPro" id="IPR008343">
    <property type="entry name" value="MKP"/>
</dbReference>
<comment type="caution">
    <text evidence="9">The sequence shown here is derived from an EMBL/GenBank/DDBJ whole genome shotgun (WGS) entry which is preliminary data.</text>
</comment>
<feature type="region of interest" description="Disordered" evidence="5">
    <location>
        <begin position="372"/>
        <end position="393"/>
    </location>
</feature>
<feature type="compositionally biased region" description="Polar residues" evidence="5">
    <location>
        <begin position="375"/>
        <end position="385"/>
    </location>
</feature>
<feature type="compositionally biased region" description="Low complexity" evidence="5">
    <location>
        <begin position="884"/>
        <end position="893"/>
    </location>
</feature>
<dbReference type="PROSITE" id="PS50206">
    <property type="entry name" value="RHODANESE_3"/>
    <property type="match status" value="1"/>
</dbReference>
<dbReference type="PANTHER" id="PTHR10159">
    <property type="entry name" value="DUAL SPECIFICITY PROTEIN PHOSPHATASE"/>
    <property type="match status" value="1"/>
</dbReference>
<accession>A0AAV2PPA9</accession>
<evidence type="ECO:0000256" key="2">
    <source>
        <dbReference type="ARBA" id="ARBA00013064"/>
    </source>
</evidence>
<dbReference type="PANTHER" id="PTHR10159:SF533">
    <property type="entry name" value="TYROSINE-PROTEIN PHOSPHATASE VHP-1"/>
    <property type="match status" value="1"/>
</dbReference>
<evidence type="ECO:0000313" key="9">
    <source>
        <dbReference type="EMBL" id="CAL4062979.1"/>
    </source>
</evidence>
<proteinExistence type="inferred from homology"/>
<sequence length="1325" mass="145430">METIKVASSHKLAMLVRNRSDKALIIDSRTFCEYNTSHILNSVNVWSSKIRKKRLQQDSISVHDYLHQACQLSMTHVDMDIIVYDQNAPNPHAVPLDSFLNVLLNKLGHAFSSVYLLSGGFLEFQASYPELCEDSSMKCSPLTTQSQPCLPVANIGPTRILPFLYLGSQHDANNRQLLQDYNITYELNVSLSCPKPDFMQDSHFMRIPVNDNFSEKLLPYFNEAFNFIDKVREGGGYVLVHCLAGISRSATVAIAYVMKHLRLSFEEAYMYVKNRRPTISPNINFVGQLAELDRQLRCEYDTRRLEPTTAPVIMRSSHESLHTSSSSITSSSIASTSTSASYMVGRHHKGGMGRPSIPHSLSLNLKSTLEAVPSSPANSSCRSTPLTPPDMSPSTALARLSFASALDDLRDDGRPKFRGSPINPSTPNTCLPPGSPSSDNWKDISSSPVFSFASARRGGATSAPIFSSVYMNKDISSRTINDCKSEAKKVSCNESFISSDSSKSTSESSNFYSSATISVGAAPSARGAESNHREEDIRKTTTANASYTRDRDGRQVSVCVIDVKREDVCNEPLVIRETQVMATPCQVNTDVRSTIQVHLPDRLNNQDKESNITKIPIRKIEDKKIFEDPLRERNCDNVSRLNEDITQKHRREVIVPIQVAGTREGRPKVLELIGQNLPYQPIPATAACSAVFPGKVSYQSESPKEGMVPVSSGNVPDIPGPATGVQQSDSGILMDETPNDSVPASPQRLPRCYSSSETHLNTRKLLEHRGVDFGTRKCSSSDEVGRGWLHNQQQNSQQSQTTPISSSRENSTWICPWELARSDSVSTSGLGSEISDTDLLHDDAHSTTTDDPHGPYDAVFSDVFPGEPIPGNYQHSQHYNEYRQQQQQPTTPKTPRPASLPGVTGAYFTHFEVNCDSEVDMGVDVSSAEGHRGGCSRTHIICEKKDSGYYSFPTEHPPVTPGIMGEGVRHTTTIPICSNEHPRELQLLSNSSSSNTHQQPSQSKVISIMSNKASKPGTPPSIPTTAPSKIDSRSSPEKRVTPEKRKIRGSSTEENEEKRRSCEVESPRHSINLGAGAKRAQELLHGVEHLLESEMTEIRRRTAAISSRIHLLGKNFTNSTGNNNNNSSTKIISSGMKNKQEENSGCIGNSNTNLSRTAKVHTIYVTTTEENFKNPLKVGSAESPYVKSVYSENSSGVVPPGSSRAHSEPPFTGEEGLYRARSCPGLPRSSSNNEGNETVAALVSDLQMVRLRGTSRPTASKDKFLNRYSCGALDAQQQAPNTTTAFESCPDFGNLRPCVREGDSLHSSSSSISSHSSFTRLLQVS</sequence>
<evidence type="ECO:0000259" key="8">
    <source>
        <dbReference type="PROSITE" id="PS50206"/>
    </source>
</evidence>
<feature type="region of interest" description="Disordered" evidence="5">
    <location>
        <begin position="824"/>
        <end position="854"/>
    </location>
</feature>
<feature type="region of interest" description="Disordered" evidence="5">
    <location>
        <begin position="721"/>
        <end position="749"/>
    </location>
</feature>
<dbReference type="InterPro" id="IPR000340">
    <property type="entry name" value="Dual-sp_phosphatase_cat-dom"/>
</dbReference>
<evidence type="ECO:0000256" key="5">
    <source>
        <dbReference type="SAM" id="MobiDB-lite"/>
    </source>
</evidence>
<dbReference type="GO" id="GO:0043409">
    <property type="term" value="P:negative regulation of MAPK cascade"/>
    <property type="evidence" value="ECO:0007669"/>
    <property type="project" value="TreeGrafter"/>
</dbReference>
<dbReference type="CDD" id="cd01446">
    <property type="entry name" value="DSP_MapKP"/>
    <property type="match status" value="1"/>
</dbReference>
<organism evidence="9 10">
    <name type="scientific">Meganyctiphanes norvegica</name>
    <name type="common">Northern krill</name>
    <name type="synonym">Thysanopoda norvegica</name>
    <dbReference type="NCBI Taxonomy" id="48144"/>
    <lineage>
        <taxon>Eukaryota</taxon>
        <taxon>Metazoa</taxon>
        <taxon>Ecdysozoa</taxon>
        <taxon>Arthropoda</taxon>
        <taxon>Crustacea</taxon>
        <taxon>Multicrustacea</taxon>
        <taxon>Malacostraca</taxon>
        <taxon>Eumalacostraca</taxon>
        <taxon>Eucarida</taxon>
        <taxon>Euphausiacea</taxon>
        <taxon>Euphausiidae</taxon>
        <taxon>Meganyctiphanes</taxon>
    </lineage>
</organism>
<comment type="similarity">
    <text evidence="1">Belongs to the protein-tyrosine phosphatase family. Non-receptor class dual specificity subfamily.</text>
</comment>
<evidence type="ECO:0000259" key="6">
    <source>
        <dbReference type="PROSITE" id="PS50054"/>
    </source>
</evidence>
<keyword evidence="4" id="KW-0904">Protein phosphatase</keyword>
<dbReference type="InterPro" id="IPR001763">
    <property type="entry name" value="Rhodanese-like_dom"/>
</dbReference>
<dbReference type="Gene3D" id="3.90.190.10">
    <property type="entry name" value="Protein tyrosine phosphatase superfamily"/>
    <property type="match status" value="1"/>
</dbReference>
<feature type="domain" description="Tyrosine-protein phosphatase" evidence="6">
    <location>
        <begin position="156"/>
        <end position="298"/>
    </location>
</feature>
<dbReference type="SUPFAM" id="SSF52799">
    <property type="entry name" value="(Phosphotyrosine protein) phosphatases II"/>
    <property type="match status" value="1"/>
</dbReference>
<feature type="domain" description="Tyrosine specific protein phosphatases" evidence="7">
    <location>
        <begin position="215"/>
        <end position="279"/>
    </location>
</feature>
<dbReference type="InterPro" id="IPR000387">
    <property type="entry name" value="Tyr_Pase_dom"/>
</dbReference>
<keyword evidence="3" id="KW-0378">Hydrolase</keyword>
<feature type="compositionally biased region" description="Low complexity" evidence="5">
    <location>
        <begin position="1305"/>
        <end position="1317"/>
    </location>
</feature>
<feature type="region of interest" description="Disordered" evidence="5">
    <location>
        <begin position="409"/>
        <end position="438"/>
    </location>
</feature>
<gene>
    <name evidence="9" type="ORF">MNOR_LOCUS2994</name>
</gene>
<dbReference type="InterPro" id="IPR036873">
    <property type="entry name" value="Rhodanese-like_dom_sf"/>
</dbReference>
<dbReference type="EMBL" id="CAXKWB010000977">
    <property type="protein sequence ID" value="CAL4062979.1"/>
    <property type="molecule type" value="Genomic_DNA"/>
</dbReference>
<dbReference type="FunFam" id="3.40.250.10:FF:000020">
    <property type="entry name" value="Dual specificity protein phosphatase 8"/>
    <property type="match status" value="1"/>
</dbReference>